<proteinExistence type="predicted"/>
<reference evidence="1" key="1">
    <citation type="journal article" date="2014" name="Int. J. Syst. Evol. Microbiol.">
        <title>Complete genome sequence of Corynebacterium casei LMG S-19264T (=DSM 44701T), isolated from a smear-ripened cheese.</title>
        <authorList>
            <consortium name="US DOE Joint Genome Institute (JGI-PGF)"/>
            <person name="Walter F."/>
            <person name="Albersmeier A."/>
            <person name="Kalinowski J."/>
            <person name="Ruckert C."/>
        </authorList>
    </citation>
    <scope>NUCLEOTIDE SEQUENCE</scope>
    <source>
        <strain evidence="1">JCM 31311</strain>
    </source>
</reference>
<evidence type="ECO:0000313" key="1">
    <source>
        <dbReference type="EMBL" id="GGR32508.1"/>
    </source>
</evidence>
<dbReference type="Proteomes" id="UP000603865">
    <property type="component" value="Unassembled WGS sequence"/>
</dbReference>
<accession>A0A918CN57</accession>
<reference evidence="1" key="2">
    <citation type="submission" date="2020-09" db="EMBL/GenBank/DDBJ databases">
        <authorList>
            <person name="Sun Q."/>
            <person name="Ohkuma M."/>
        </authorList>
    </citation>
    <scope>NUCLEOTIDE SEQUENCE</scope>
    <source>
        <strain evidence="1">JCM 31311</strain>
    </source>
</reference>
<comment type="caution">
    <text evidence="1">The sequence shown here is derived from an EMBL/GenBank/DDBJ whole genome shotgun (WGS) entry which is preliminary data.</text>
</comment>
<name>A0A918CN57_9DEIO</name>
<evidence type="ECO:0008006" key="3">
    <source>
        <dbReference type="Google" id="ProtNLM"/>
    </source>
</evidence>
<dbReference type="AlphaFoldDB" id="A0A918CN57"/>
<dbReference type="EMBL" id="BMQL01000055">
    <property type="protein sequence ID" value="GGR32508.1"/>
    <property type="molecule type" value="Genomic_DNA"/>
</dbReference>
<protein>
    <recommendedName>
        <fullName evidence="3">DUF945 domain-containing protein</fullName>
    </recommendedName>
</protein>
<evidence type="ECO:0000313" key="2">
    <source>
        <dbReference type="Proteomes" id="UP000603865"/>
    </source>
</evidence>
<keyword evidence="2" id="KW-1185">Reference proteome</keyword>
<gene>
    <name evidence="1" type="ORF">GCM10008957_48750</name>
</gene>
<sequence length="448" mass="47441">MLLLGVAWAGSTMYAAGQAQNFSNDTAKTIDTALKTNKLGSVEKHVYTRGLTESTDDLYIVLSDKLAPYHLHVRNHIKHGPLPGFQAVAQAVIDSEIIWDAKTQAAIDKALGGKKPVIHTVVGLGGTTDTTFMVPAGQYADSDVKGTWTALNAHFQTNNGGRGLSGSLIWPSGVIGPGNGDPSQGVLKINDVRYTVDQQPYLKSLSQGQSSFTIASIELPEKLGGLKTLNVTTRTGPQGANLESSTQASVAEIAYQDTKFSQLLLKLSATQLNSAALESLIAVFQQPDYQKMLQSGETVSDQTYRKLWADAKPSLGKLLAGNPKLAIDEVSVQTPDGPLKLNLGAQIVDGQSIDLSSFDSSFDAGASDQSAEKAMGLLQNLKLTADIEGKEQVIAGLLSSSGNDTAQSIAQSIDPLIEQGMITRSGDTLKTHLEFSKGAATINGKPFQ</sequence>
<dbReference type="InterPro" id="IPR010352">
    <property type="entry name" value="DUF945"/>
</dbReference>
<organism evidence="1 2">
    <name type="scientific">Deinococcus ruber</name>
    <dbReference type="NCBI Taxonomy" id="1848197"/>
    <lineage>
        <taxon>Bacteria</taxon>
        <taxon>Thermotogati</taxon>
        <taxon>Deinococcota</taxon>
        <taxon>Deinococci</taxon>
        <taxon>Deinococcales</taxon>
        <taxon>Deinococcaceae</taxon>
        <taxon>Deinococcus</taxon>
    </lineage>
</organism>
<dbReference type="Pfam" id="PF06097">
    <property type="entry name" value="DUF945"/>
    <property type="match status" value="1"/>
</dbReference>